<reference evidence="1 2" key="1">
    <citation type="journal article" date="2018" name="Nat. Genet.">
        <title>The Rosa genome provides new insights in the design of modern roses.</title>
        <authorList>
            <person name="Bendahmane M."/>
        </authorList>
    </citation>
    <scope>NUCLEOTIDE SEQUENCE [LARGE SCALE GENOMIC DNA]</scope>
    <source>
        <strain evidence="2">cv. Old Blush</strain>
    </source>
</reference>
<accession>A0A2P6QM34</accession>
<keyword evidence="1" id="KW-0723">Serine/threonine-protein kinase</keyword>
<dbReference type="Proteomes" id="UP000238479">
    <property type="component" value="Chromosome 5"/>
</dbReference>
<dbReference type="EMBL" id="PDCK01000043">
    <property type="protein sequence ID" value="PRQ35216.1"/>
    <property type="molecule type" value="Genomic_DNA"/>
</dbReference>
<dbReference type="GO" id="GO:0004674">
    <property type="term" value="F:protein serine/threonine kinase activity"/>
    <property type="evidence" value="ECO:0007669"/>
    <property type="project" value="UniProtKB-KW"/>
</dbReference>
<protein>
    <submittedName>
        <fullName evidence="1">Putative non-specific serine/threonine protein kinase</fullName>
        <ecNumber evidence="1">2.7.11.1</ecNumber>
    </submittedName>
</protein>
<keyword evidence="1" id="KW-0808">Transferase</keyword>
<evidence type="ECO:0000313" key="2">
    <source>
        <dbReference type="Proteomes" id="UP000238479"/>
    </source>
</evidence>
<dbReference type="AlphaFoldDB" id="A0A2P6QM34"/>
<keyword evidence="2" id="KW-1185">Reference proteome</keyword>
<gene>
    <name evidence="1" type="ORF">RchiOBHm_Chr5g0077601</name>
</gene>
<proteinExistence type="predicted"/>
<name>A0A2P6QM34_ROSCH</name>
<dbReference type="Gramene" id="PRQ35216">
    <property type="protein sequence ID" value="PRQ35216"/>
    <property type="gene ID" value="RchiOBHm_Chr5g0077601"/>
</dbReference>
<organism evidence="1 2">
    <name type="scientific">Rosa chinensis</name>
    <name type="common">China rose</name>
    <dbReference type="NCBI Taxonomy" id="74649"/>
    <lineage>
        <taxon>Eukaryota</taxon>
        <taxon>Viridiplantae</taxon>
        <taxon>Streptophyta</taxon>
        <taxon>Embryophyta</taxon>
        <taxon>Tracheophyta</taxon>
        <taxon>Spermatophyta</taxon>
        <taxon>Magnoliopsida</taxon>
        <taxon>eudicotyledons</taxon>
        <taxon>Gunneridae</taxon>
        <taxon>Pentapetalae</taxon>
        <taxon>rosids</taxon>
        <taxon>fabids</taxon>
        <taxon>Rosales</taxon>
        <taxon>Rosaceae</taxon>
        <taxon>Rosoideae</taxon>
        <taxon>Rosoideae incertae sedis</taxon>
        <taxon>Rosa</taxon>
    </lineage>
</organism>
<keyword evidence="1" id="KW-0418">Kinase</keyword>
<evidence type="ECO:0000313" key="1">
    <source>
        <dbReference type="EMBL" id="PRQ35216.1"/>
    </source>
</evidence>
<comment type="caution">
    <text evidence="1">The sequence shown here is derived from an EMBL/GenBank/DDBJ whole genome shotgun (WGS) entry which is preliminary data.</text>
</comment>
<sequence>MFFMLSVSPSTTFILHHFADTYQNISLGSSLTATDDNSSWSSPSGEFSFGFQKLGNDGFILAIWPV</sequence>
<dbReference type="EC" id="2.7.11.1" evidence="1"/>